<evidence type="ECO:0000256" key="11">
    <source>
        <dbReference type="ARBA" id="ARBA00025741"/>
    </source>
</evidence>
<dbReference type="InterPro" id="IPR036322">
    <property type="entry name" value="WD40_repeat_dom_sf"/>
</dbReference>
<gene>
    <name evidence="14" type="primary">RvY_05166-1</name>
    <name evidence="14" type="synonym">RvY_05166.1</name>
    <name evidence="14" type="ORF">RvY_05166</name>
</gene>
<keyword evidence="8" id="KW-0010">Activator</keyword>
<comment type="subcellular location">
    <subcellularLocation>
        <location evidence="1">Nucleus</location>
    </subcellularLocation>
</comment>
<dbReference type="InterPro" id="IPR015943">
    <property type="entry name" value="WD40/YVTN_repeat-like_dom_sf"/>
</dbReference>
<reference evidence="14 15" key="1">
    <citation type="journal article" date="2016" name="Nat. Commun.">
        <title>Extremotolerant tardigrade genome and improved radiotolerance of human cultured cells by tardigrade-unique protein.</title>
        <authorList>
            <person name="Hashimoto T."/>
            <person name="Horikawa D.D."/>
            <person name="Saito Y."/>
            <person name="Kuwahara H."/>
            <person name="Kozuka-Hata H."/>
            <person name="Shin-I T."/>
            <person name="Minakuchi Y."/>
            <person name="Ohishi K."/>
            <person name="Motoyama A."/>
            <person name="Aizu T."/>
            <person name="Enomoto A."/>
            <person name="Kondo K."/>
            <person name="Tanaka S."/>
            <person name="Hara Y."/>
            <person name="Koshikawa S."/>
            <person name="Sagara H."/>
            <person name="Miura T."/>
            <person name="Yokobori S."/>
            <person name="Miyagawa K."/>
            <person name="Suzuki Y."/>
            <person name="Kubo T."/>
            <person name="Oyama M."/>
            <person name="Kohara Y."/>
            <person name="Fujiyama A."/>
            <person name="Arakawa K."/>
            <person name="Katayama T."/>
            <person name="Toyoda A."/>
            <person name="Kunieda T."/>
        </authorList>
    </citation>
    <scope>NUCLEOTIDE SEQUENCE [LARGE SCALE GENOMIC DNA]</scope>
    <source>
        <strain evidence="14 15">YOKOZUNA-1</strain>
    </source>
</reference>
<dbReference type="FunFam" id="2.130.10.10:FF:002234">
    <property type="entry name" value="F-box-like/WD repeat-containing protein TBL1XR1"/>
    <property type="match status" value="1"/>
</dbReference>
<dbReference type="GO" id="GO:0003714">
    <property type="term" value="F:transcription corepressor activity"/>
    <property type="evidence" value="ECO:0007669"/>
    <property type="project" value="InterPro"/>
</dbReference>
<dbReference type="PROSITE" id="PS50082">
    <property type="entry name" value="WD_REPEATS_2"/>
    <property type="match status" value="6"/>
</dbReference>
<accession>A0A1D1V3Z7</accession>
<dbReference type="OrthoDB" id="1367865at2759"/>
<dbReference type="PROSITE" id="PS50294">
    <property type="entry name" value="WD_REPEATS_REGION"/>
    <property type="match status" value="5"/>
</dbReference>
<dbReference type="SUPFAM" id="SSF50978">
    <property type="entry name" value="WD40 repeat-like"/>
    <property type="match status" value="1"/>
</dbReference>
<organism evidence="14 15">
    <name type="scientific">Ramazzottius varieornatus</name>
    <name type="common">Water bear</name>
    <name type="synonym">Tardigrade</name>
    <dbReference type="NCBI Taxonomy" id="947166"/>
    <lineage>
        <taxon>Eukaryota</taxon>
        <taxon>Metazoa</taxon>
        <taxon>Ecdysozoa</taxon>
        <taxon>Tardigrada</taxon>
        <taxon>Eutardigrada</taxon>
        <taxon>Parachela</taxon>
        <taxon>Hypsibioidea</taxon>
        <taxon>Ramazzottiidae</taxon>
        <taxon>Ramazzottius</taxon>
    </lineage>
</organism>
<keyword evidence="5" id="KW-0833">Ubl conjugation pathway</keyword>
<keyword evidence="6" id="KW-0156">Chromatin regulator</keyword>
<dbReference type="GO" id="GO:0045944">
    <property type="term" value="P:positive regulation of transcription by RNA polymerase II"/>
    <property type="evidence" value="ECO:0007669"/>
    <property type="project" value="UniProtKB-ARBA"/>
</dbReference>
<dbReference type="CDD" id="cd00200">
    <property type="entry name" value="WD40"/>
    <property type="match status" value="1"/>
</dbReference>
<dbReference type="PROSITE" id="PS00678">
    <property type="entry name" value="WD_REPEATS_1"/>
    <property type="match status" value="2"/>
</dbReference>
<evidence type="ECO:0000256" key="7">
    <source>
        <dbReference type="ARBA" id="ARBA00023015"/>
    </source>
</evidence>
<dbReference type="EMBL" id="BDGG01000002">
    <property type="protein sequence ID" value="GAU93188.1"/>
    <property type="molecule type" value="Genomic_DNA"/>
</dbReference>
<evidence type="ECO:0000256" key="12">
    <source>
        <dbReference type="PROSITE-ProRule" id="PRU00221"/>
    </source>
</evidence>
<feature type="region of interest" description="Disordered" evidence="13">
    <location>
        <begin position="100"/>
        <end position="159"/>
    </location>
</feature>
<dbReference type="PRINTS" id="PR00320">
    <property type="entry name" value="GPROTEINBRPT"/>
</dbReference>
<dbReference type="InterPro" id="IPR001680">
    <property type="entry name" value="WD40_rpt"/>
</dbReference>
<dbReference type="Pfam" id="PF00400">
    <property type="entry name" value="WD40"/>
    <property type="match status" value="7"/>
</dbReference>
<dbReference type="Proteomes" id="UP000186922">
    <property type="component" value="Unassembled WGS sequence"/>
</dbReference>
<keyword evidence="3 12" id="KW-0853">WD repeat</keyword>
<keyword evidence="9" id="KW-0804">Transcription</keyword>
<sequence>MSMTSEEVNLLIYQYLIESGFTHTAFNFVNESRASQTSINTQYMSPGALIKIIQKGIQFVECEIAVATNTNSAQFEEDQLSLIEAVSPVLVANRQKRLQDQAQSRLTQSHAQSERPEGRRSEEPPHRVPLRDDANRIGDVGLLGSQGVPEKTKEELETTISPSRARFLRGHESEVFICAWNPKMDILASGSGDSTARIWNLMDPDSREAKSCVLWHAERKPNVQQAEPVQKGVHDVTSLDWNKEGQCLCTGSYDGFARIWSNSGELMSTLGAHKGPIFALKWNKTGTHILSAGVDKSTIIWNAAEGKREQQFAFHSAPALDVDWKDDKTFASCSTDQCIFVCRLGSDKPLKTFRGHNNEVNAIKWDPQGRLLASCSDDQTLKLWSMDSPTAIHDLQAHKKEIYTIKWSPSGPGTDNPNCNVMLASASFDTTIRIWDVEQGIGIHTLSRHSDPVYSVAFSPDARLLASGSFDKHIYVWSTQTGALVHQYTSTGGIFEVCWNHRGDKLAASGSDGSVVVLDMRKL</sequence>
<dbReference type="AlphaFoldDB" id="A0A1D1V3Z7"/>
<feature type="compositionally biased region" description="Basic and acidic residues" evidence="13">
    <location>
        <begin position="112"/>
        <end position="136"/>
    </location>
</feature>
<feature type="repeat" description="WD" evidence="12">
    <location>
        <begin position="353"/>
        <end position="394"/>
    </location>
</feature>
<evidence type="ECO:0000256" key="2">
    <source>
        <dbReference type="ARBA" id="ARBA00022491"/>
    </source>
</evidence>
<dbReference type="GO" id="GO:0006325">
    <property type="term" value="P:chromatin organization"/>
    <property type="evidence" value="ECO:0007669"/>
    <property type="project" value="UniProtKB-KW"/>
</dbReference>
<keyword evidence="4" id="KW-0677">Repeat</keyword>
<evidence type="ECO:0000256" key="9">
    <source>
        <dbReference type="ARBA" id="ARBA00023163"/>
    </source>
</evidence>
<dbReference type="SMART" id="SM00320">
    <property type="entry name" value="WD40"/>
    <property type="match status" value="8"/>
</dbReference>
<evidence type="ECO:0000256" key="4">
    <source>
        <dbReference type="ARBA" id="ARBA00022737"/>
    </source>
</evidence>
<comment type="similarity">
    <text evidence="11">Belongs to the WD repeat EBI family.</text>
</comment>
<evidence type="ECO:0000256" key="6">
    <source>
        <dbReference type="ARBA" id="ARBA00022853"/>
    </source>
</evidence>
<keyword evidence="15" id="KW-1185">Reference proteome</keyword>
<feature type="compositionally biased region" description="Polar residues" evidence="13">
    <location>
        <begin position="100"/>
        <end position="111"/>
    </location>
</feature>
<dbReference type="InterPro" id="IPR020472">
    <property type="entry name" value="WD40_PAC1"/>
</dbReference>
<dbReference type="PANTHER" id="PTHR22846:SF2">
    <property type="entry name" value="F-BOX-LIKE_WD REPEAT-CONTAINING PROTEIN EBI"/>
    <property type="match status" value="1"/>
</dbReference>
<dbReference type="PROSITE" id="PS50896">
    <property type="entry name" value="LISH"/>
    <property type="match status" value="1"/>
</dbReference>
<feature type="repeat" description="WD" evidence="12">
    <location>
        <begin position="168"/>
        <end position="209"/>
    </location>
</feature>
<comment type="caution">
    <text evidence="14">The sequence shown here is derived from an EMBL/GenBank/DDBJ whole genome shotgun (WGS) entry which is preliminary data.</text>
</comment>
<keyword evidence="2" id="KW-0678">Repressor</keyword>
<dbReference type="Gene3D" id="2.130.10.10">
    <property type="entry name" value="YVTN repeat-like/Quinoprotein amine dehydrogenase"/>
    <property type="match status" value="1"/>
</dbReference>
<dbReference type="STRING" id="947166.A0A1D1V3Z7"/>
<evidence type="ECO:0000256" key="1">
    <source>
        <dbReference type="ARBA" id="ARBA00004123"/>
    </source>
</evidence>
<dbReference type="Pfam" id="PF08513">
    <property type="entry name" value="LisH"/>
    <property type="match status" value="1"/>
</dbReference>
<evidence type="ECO:0000256" key="3">
    <source>
        <dbReference type="ARBA" id="ARBA00022574"/>
    </source>
</evidence>
<evidence type="ECO:0000313" key="14">
    <source>
        <dbReference type="EMBL" id="GAU93188.1"/>
    </source>
</evidence>
<dbReference type="InterPro" id="IPR006594">
    <property type="entry name" value="LisH"/>
</dbReference>
<name>A0A1D1V3Z7_RAMVA</name>
<protein>
    <recommendedName>
        <fullName evidence="16">LisH domain-containing protein</fullName>
    </recommendedName>
</protein>
<dbReference type="SMART" id="SM00667">
    <property type="entry name" value="LisH"/>
    <property type="match status" value="1"/>
</dbReference>
<evidence type="ECO:0000313" key="15">
    <source>
        <dbReference type="Proteomes" id="UP000186922"/>
    </source>
</evidence>
<dbReference type="GO" id="GO:0000976">
    <property type="term" value="F:transcription cis-regulatory region binding"/>
    <property type="evidence" value="ECO:0007669"/>
    <property type="project" value="UniProtKB-ARBA"/>
</dbReference>
<evidence type="ECO:0008006" key="16">
    <source>
        <dbReference type="Google" id="ProtNLM"/>
    </source>
</evidence>
<feature type="repeat" description="WD" evidence="12">
    <location>
        <begin position="270"/>
        <end position="311"/>
    </location>
</feature>
<evidence type="ECO:0000256" key="10">
    <source>
        <dbReference type="ARBA" id="ARBA00023242"/>
    </source>
</evidence>
<dbReference type="FunFam" id="1.20.960.30:FF:000001">
    <property type="entry name" value="F-box-like/WD repeat-containing protein TBL1XR1"/>
    <property type="match status" value="1"/>
</dbReference>
<feature type="repeat" description="WD" evidence="12">
    <location>
        <begin position="236"/>
        <end position="261"/>
    </location>
</feature>
<dbReference type="GO" id="GO:0000118">
    <property type="term" value="C:histone deacetylase complex"/>
    <property type="evidence" value="ECO:0007669"/>
    <property type="project" value="TreeGrafter"/>
</dbReference>
<feature type="repeat" description="WD" evidence="12">
    <location>
        <begin position="446"/>
        <end position="487"/>
    </location>
</feature>
<keyword evidence="7" id="KW-0805">Transcription regulation</keyword>
<dbReference type="InterPro" id="IPR019775">
    <property type="entry name" value="WD40_repeat_CS"/>
</dbReference>
<evidence type="ECO:0000256" key="13">
    <source>
        <dbReference type="SAM" id="MobiDB-lite"/>
    </source>
</evidence>
<feature type="repeat" description="WD" evidence="12">
    <location>
        <begin position="395"/>
        <end position="445"/>
    </location>
</feature>
<evidence type="ECO:0000256" key="8">
    <source>
        <dbReference type="ARBA" id="ARBA00023159"/>
    </source>
</evidence>
<dbReference type="InterPro" id="IPR045183">
    <property type="entry name" value="Ebi-like"/>
</dbReference>
<evidence type="ECO:0000256" key="5">
    <source>
        <dbReference type="ARBA" id="ARBA00022786"/>
    </source>
</evidence>
<dbReference type="PANTHER" id="PTHR22846">
    <property type="entry name" value="WD40 REPEAT PROTEIN"/>
    <property type="match status" value="1"/>
</dbReference>
<proteinExistence type="inferred from homology"/>
<dbReference type="Gene3D" id="1.20.960.30">
    <property type="match status" value="1"/>
</dbReference>
<keyword evidence="10" id="KW-0539">Nucleus</keyword>